<dbReference type="PROSITE" id="PS51257">
    <property type="entry name" value="PROKAR_LIPOPROTEIN"/>
    <property type="match status" value="1"/>
</dbReference>
<dbReference type="GeneID" id="34235020"/>
<name>A0A1H4DV25_9BURK</name>
<dbReference type="Proteomes" id="UP000199002">
    <property type="component" value="Unassembled WGS sequence"/>
</dbReference>
<dbReference type="RefSeq" id="WP_026437604.1">
    <property type="nucleotide sequence ID" value="NZ_FNQJ01000028.1"/>
</dbReference>
<dbReference type="STRING" id="592050.SAMN05421875_12823"/>
<feature type="compositionally biased region" description="Polar residues" evidence="1">
    <location>
        <begin position="88"/>
        <end position="97"/>
    </location>
</feature>
<protein>
    <recommendedName>
        <fullName evidence="5">Lipoprotein</fullName>
    </recommendedName>
</protein>
<keyword evidence="4" id="KW-1185">Reference proteome</keyword>
<feature type="region of interest" description="Disordered" evidence="1">
    <location>
        <begin position="71"/>
        <end position="97"/>
    </location>
</feature>
<accession>A0A1H4DV25</accession>
<reference evidence="4" key="1">
    <citation type="submission" date="2016-10" db="EMBL/GenBank/DDBJ databases">
        <authorList>
            <person name="Varghese N."/>
            <person name="Submissions S."/>
        </authorList>
    </citation>
    <scope>NUCLEOTIDE SEQUENCE [LARGE SCALE GENOMIC DNA]</scope>
    <source>
        <strain evidence="4">DSM 25157</strain>
    </source>
</reference>
<proteinExistence type="predicted"/>
<evidence type="ECO:0000256" key="2">
    <source>
        <dbReference type="SAM" id="SignalP"/>
    </source>
</evidence>
<gene>
    <name evidence="3" type="ORF">SAMN05421875_12823</name>
</gene>
<dbReference type="EMBL" id="FNQJ01000028">
    <property type="protein sequence ID" value="SEA76447.1"/>
    <property type="molecule type" value="Genomic_DNA"/>
</dbReference>
<evidence type="ECO:0008006" key="5">
    <source>
        <dbReference type="Google" id="ProtNLM"/>
    </source>
</evidence>
<evidence type="ECO:0000256" key="1">
    <source>
        <dbReference type="SAM" id="MobiDB-lite"/>
    </source>
</evidence>
<evidence type="ECO:0000313" key="4">
    <source>
        <dbReference type="Proteomes" id="UP000199002"/>
    </source>
</evidence>
<feature type="signal peptide" evidence="2">
    <location>
        <begin position="1"/>
        <end position="22"/>
    </location>
</feature>
<feature type="chain" id="PRO_5011731080" description="Lipoprotein" evidence="2">
    <location>
        <begin position="23"/>
        <end position="97"/>
    </location>
</feature>
<organism evidence="3 4">
    <name type="scientific">Acidovorax soli</name>
    <dbReference type="NCBI Taxonomy" id="592050"/>
    <lineage>
        <taxon>Bacteria</taxon>
        <taxon>Pseudomonadati</taxon>
        <taxon>Pseudomonadota</taxon>
        <taxon>Betaproteobacteria</taxon>
        <taxon>Burkholderiales</taxon>
        <taxon>Comamonadaceae</taxon>
        <taxon>Acidovorax</taxon>
    </lineage>
</organism>
<sequence length="97" mass="10427">MKRAPILFAFACLLAGCNRPQALSVDALAADPAQLHALRAQCHRGEHDDGFCARVDQADLRRFLSGRAGPGEYQTLADLPPIPASFDGPSTPTEERP</sequence>
<dbReference type="AlphaFoldDB" id="A0A1H4DV25"/>
<evidence type="ECO:0000313" key="3">
    <source>
        <dbReference type="EMBL" id="SEA76447.1"/>
    </source>
</evidence>
<keyword evidence="2" id="KW-0732">Signal</keyword>